<gene>
    <name evidence="1" type="ORF">GMARGA_LOCUS38746</name>
</gene>
<accession>A0ABN7X558</accession>
<proteinExistence type="predicted"/>
<dbReference type="EMBL" id="CAJVQB010088334">
    <property type="protein sequence ID" value="CAG8847586.1"/>
    <property type="molecule type" value="Genomic_DNA"/>
</dbReference>
<protein>
    <submittedName>
        <fullName evidence="1">32665_t:CDS:1</fullName>
    </submittedName>
</protein>
<name>A0ABN7X558_GIGMA</name>
<feature type="non-terminal residue" evidence="1">
    <location>
        <position position="44"/>
    </location>
</feature>
<reference evidence="1 2" key="1">
    <citation type="submission" date="2021-06" db="EMBL/GenBank/DDBJ databases">
        <authorList>
            <person name="Kallberg Y."/>
            <person name="Tangrot J."/>
            <person name="Rosling A."/>
        </authorList>
    </citation>
    <scope>NUCLEOTIDE SEQUENCE [LARGE SCALE GENOMIC DNA]</scope>
    <source>
        <strain evidence="1 2">120-4 pot B 10/14</strain>
    </source>
</reference>
<dbReference type="Proteomes" id="UP000789901">
    <property type="component" value="Unassembled WGS sequence"/>
</dbReference>
<comment type="caution">
    <text evidence="1">The sequence shown here is derived from an EMBL/GenBank/DDBJ whole genome shotgun (WGS) entry which is preliminary data.</text>
</comment>
<evidence type="ECO:0000313" key="1">
    <source>
        <dbReference type="EMBL" id="CAG8847586.1"/>
    </source>
</evidence>
<evidence type="ECO:0000313" key="2">
    <source>
        <dbReference type="Proteomes" id="UP000789901"/>
    </source>
</evidence>
<feature type="non-terminal residue" evidence="1">
    <location>
        <position position="1"/>
    </location>
</feature>
<sequence length="44" mass="5080">DTDSKTELFISDDILEIYKNKNNISKISNHTIKETQIAKNITKN</sequence>
<organism evidence="1 2">
    <name type="scientific">Gigaspora margarita</name>
    <dbReference type="NCBI Taxonomy" id="4874"/>
    <lineage>
        <taxon>Eukaryota</taxon>
        <taxon>Fungi</taxon>
        <taxon>Fungi incertae sedis</taxon>
        <taxon>Mucoromycota</taxon>
        <taxon>Glomeromycotina</taxon>
        <taxon>Glomeromycetes</taxon>
        <taxon>Diversisporales</taxon>
        <taxon>Gigasporaceae</taxon>
        <taxon>Gigaspora</taxon>
    </lineage>
</organism>
<keyword evidence="2" id="KW-1185">Reference proteome</keyword>